<feature type="compositionally biased region" description="Polar residues" evidence="1">
    <location>
        <begin position="248"/>
        <end position="266"/>
    </location>
</feature>
<feature type="compositionally biased region" description="Basic and acidic residues" evidence="1">
    <location>
        <begin position="317"/>
        <end position="330"/>
    </location>
</feature>
<protein>
    <submittedName>
        <fullName evidence="2">Uncharacterized protein</fullName>
    </submittedName>
</protein>
<dbReference type="Proteomes" id="UP000015354">
    <property type="component" value="Unassembled WGS sequence"/>
</dbReference>
<organism evidence="2 3">
    <name type="scientific">Strigomonas culicis</name>
    <dbReference type="NCBI Taxonomy" id="28005"/>
    <lineage>
        <taxon>Eukaryota</taxon>
        <taxon>Discoba</taxon>
        <taxon>Euglenozoa</taxon>
        <taxon>Kinetoplastea</taxon>
        <taxon>Metakinetoplastina</taxon>
        <taxon>Trypanosomatida</taxon>
        <taxon>Trypanosomatidae</taxon>
        <taxon>Strigomonadinae</taxon>
        <taxon>Strigomonas</taxon>
    </lineage>
</organism>
<evidence type="ECO:0000313" key="2">
    <source>
        <dbReference type="EMBL" id="EPY16917.1"/>
    </source>
</evidence>
<accession>S9TFR6</accession>
<feature type="compositionally biased region" description="Basic and acidic residues" evidence="1">
    <location>
        <begin position="293"/>
        <end position="309"/>
    </location>
</feature>
<evidence type="ECO:0000256" key="1">
    <source>
        <dbReference type="SAM" id="MobiDB-lite"/>
    </source>
</evidence>
<keyword evidence="3" id="KW-1185">Reference proteome</keyword>
<dbReference type="AlphaFoldDB" id="S9TFR6"/>
<dbReference type="EMBL" id="ATMH01010801">
    <property type="protein sequence ID" value="EPY16917.1"/>
    <property type="molecule type" value="Genomic_DNA"/>
</dbReference>
<reference evidence="2 3" key="1">
    <citation type="journal article" date="2013" name="PLoS ONE">
        <title>Predicting the Proteins of Angomonas deanei, Strigomonas culicis and Their Respective Endosymbionts Reveals New Aspects of the Trypanosomatidae Family.</title>
        <authorList>
            <person name="Motta M.C."/>
            <person name="Martins A.C."/>
            <person name="de Souza S.S."/>
            <person name="Catta-Preta C.M."/>
            <person name="Silva R."/>
            <person name="Klein C.C."/>
            <person name="de Almeida L.G."/>
            <person name="de Lima Cunha O."/>
            <person name="Ciapina L.P."/>
            <person name="Brocchi M."/>
            <person name="Colabardini A.C."/>
            <person name="de Araujo Lima B."/>
            <person name="Machado C.R."/>
            <person name="de Almeida Soares C.M."/>
            <person name="Probst C.M."/>
            <person name="de Menezes C.B."/>
            <person name="Thompson C.E."/>
            <person name="Bartholomeu D.C."/>
            <person name="Gradia D.F."/>
            <person name="Pavoni D.P."/>
            <person name="Grisard E.C."/>
            <person name="Fantinatti-Garboggini F."/>
            <person name="Marchini F.K."/>
            <person name="Rodrigues-Luiz G.F."/>
            <person name="Wagner G."/>
            <person name="Goldman G.H."/>
            <person name="Fietto J.L."/>
            <person name="Elias M.C."/>
            <person name="Goldman M.H."/>
            <person name="Sagot M.F."/>
            <person name="Pereira M."/>
            <person name="Stoco P.H."/>
            <person name="de Mendonca-Neto R.P."/>
            <person name="Teixeira S.M."/>
            <person name="Maciel T.E."/>
            <person name="de Oliveira Mendes T.A."/>
            <person name="Urmenyi T.P."/>
            <person name="de Souza W."/>
            <person name="Schenkman S."/>
            <person name="de Vasconcelos A.T."/>
        </authorList>
    </citation>
    <scope>NUCLEOTIDE SEQUENCE [LARGE SCALE GENOMIC DNA]</scope>
</reference>
<evidence type="ECO:0000313" key="3">
    <source>
        <dbReference type="Proteomes" id="UP000015354"/>
    </source>
</evidence>
<feature type="region of interest" description="Disordered" evidence="1">
    <location>
        <begin position="248"/>
        <end position="334"/>
    </location>
</feature>
<proteinExistence type="predicted"/>
<name>S9TFR6_9TRYP</name>
<sequence>MDTFAALDARTRRLKDVTTASSLLPAPRSGPHLRAAQADLEDYVFSLHQHQQSRDPHNPRLPAKESGMLRGFLEKNGCPTLKRLYSSFSAAKATDPFYEQPSINNNQDPFFLQFLQSDVPPGPTGGGGRRPHCFTLGSFLAFFADAVVHLFADEEKGVSDTEDFAASFFYYLNQTQGTDGSSGATANPLKEYMFELQGFASLFLFLWFQVSSWRAAERYYNTALAEAARCLSQDEELPVYDSANNRSRYNATNRTQTFPESVQTSAPEREAGVAPPRVMTTRAELLMEGESDANERTEAPVDPPAEARRPLAAAAPRDGERRQGGDERTGKKMAFTTPVPARAAAARSEPTTEASRAVTLKGARPHAVVPLKTAVVGTFDAEASGKGLAASEIPTSGKKHEGGGQASGRSPRTQTAPPACRTGRGVQQH</sequence>
<feature type="compositionally biased region" description="Polar residues" evidence="1">
    <location>
        <begin position="407"/>
        <end position="416"/>
    </location>
</feature>
<gene>
    <name evidence="2" type="ORF">STCU_10908</name>
</gene>
<comment type="caution">
    <text evidence="2">The sequence shown here is derived from an EMBL/GenBank/DDBJ whole genome shotgun (WGS) entry which is preliminary data.</text>
</comment>
<feature type="region of interest" description="Disordered" evidence="1">
    <location>
        <begin position="384"/>
        <end position="429"/>
    </location>
</feature>